<dbReference type="InterPro" id="IPR017996">
    <property type="entry name" value="MRJP/yellow-related"/>
</dbReference>
<keyword evidence="3" id="KW-0732">Signal</keyword>
<evidence type="ECO:0000256" key="3">
    <source>
        <dbReference type="SAM" id="SignalP"/>
    </source>
</evidence>
<accession>A0A892IJ66</accession>
<keyword evidence="5" id="KW-1185">Reference proteome</keyword>
<name>A0A892IJ66_9BURK</name>
<feature type="signal peptide" evidence="3">
    <location>
        <begin position="1"/>
        <end position="36"/>
    </location>
</feature>
<proteinExistence type="predicted"/>
<dbReference type="EMBL" id="CP069484">
    <property type="protein sequence ID" value="QRO80829.1"/>
    <property type="molecule type" value="Genomic_DNA"/>
</dbReference>
<dbReference type="RefSeq" id="WP_006767218.1">
    <property type="nucleotide sequence ID" value="NZ_CABVPR010000077.1"/>
</dbReference>
<dbReference type="GO" id="GO:0005576">
    <property type="term" value="C:extracellular region"/>
    <property type="evidence" value="ECO:0007669"/>
    <property type="project" value="UniProtKB-SubCell"/>
</dbReference>
<evidence type="ECO:0000256" key="1">
    <source>
        <dbReference type="ARBA" id="ARBA00004613"/>
    </source>
</evidence>
<dbReference type="PANTHER" id="PTHR10009">
    <property type="entry name" value="PROTEIN YELLOW-RELATED"/>
    <property type="match status" value="1"/>
</dbReference>
<dbReference type="AlphaFoldDB" id="A0A892IJ66"/>
<keyword evidence="2" id="KW-0964">Secreted</keyword>
<organism evidence="4 5">
    <name type="scientific">Burkholderia dolosa</name>
    <dbReference type="NCBI Taxonomy" id="152500"/>
    <lineage>
        <taxon>Bacteria</taxon>
        <taxon>Pseudomonadati</taxon>
        <taxon>Pseudomonadota</taxon>
        <taxon>Betaproteobacteria</taxon>
        <taxon>Burkholderiales</taxon>
        <taxon>Burkholderiaceae</taxon>
        <taxon>Burkholderia</taxon>
        <taxon>Burkholderia cepacia complex</taxon>
    </lineage>
</organism>
<evidence type="ECO:0000313" key="4">
    <source>
        <dbReference type="EMBL" id="QRO80829.1"/>
    </source>
</evidence>
<comment type="subcellular location">
    <subcellularLocation>
        <location evidence="1">Secreted</location>
    </subcellularLocation>
</comment>
<dbReference type="Proteomes" id="UP000625568">
    <property type="component" value="Chromosome 3"/>
</dbReference>
<evidence type="ECO:0000256" key="2">
    <source>
        <dbReference type="ARBA" id="ARBA00022525"/>
    </source>
</evidence>
<dbReference type="PANTHER" id="PTHR10009:SF18">
    <property type="entry name" value="PROTEIN YELLOW-LIKE PROTEIN"/>
    <property type="match status" value="1"/>
</dbReference>
<evidence type="ECO:0000313" key="5">
    <source>
        <dbReference type="Proteomes" id="UP000625568"/>
    </source>
</evidence>
<sequence length="407" mass="43661">MHFPYRHIARFPSIRRNATALAAGLAFGLLVNPAVAQPSAHETQPVGQATERTVGVMDTVATFSGPMPTGVTVTEGGRIFVNFPRWGDAVPFTVGELRDGRVVAYPNAEINRADASHPATHFLSVQSVVADGHGRLWVLDTAAPNFSEPIAGGAKLVAIDLDTNRVVKTIAFPANVMRAQTYVNDVRFDFRVGKAGVAYVTDSSLSGVGGLIVLDLDSGKAMRRLTGHVSTSADPTFVPVVEGETLKIRNANGTSKPFSVASDGIALSADGETLYYCPLSSRHLYSVPTAMLRDPSISDAQLAAAVKDLGEKGASDGLASDANGNIYAGDYEHDSIRRLQPGGEWRTILHDPRLLWPDTLSVGTDGYLYFTANQLHRQPVFHGGKDERQKPYALFRVRIDAGPAPTR</sequence>
<dbReference type="Gene3D" id="2.120.10.30">
    <property type="entry name" value="TolB, C-terminal domain"/>
    <property type="match status" value="1"/>
</dbReference>
<dbReference type="Pfam" id="PF03022">
    <property type="entry name" value="MRJP"/>
    <property type="match status" value="1"/>
</dbReference>
<reference evidence="4 5" key="1">
    <citation type="submission" date="2021-02" db="EMBL/GenBank/DDBJ databases">
        <title>FDA dAtabase for Regulatory Grade micrObial Sequences (FDA-ARGOS): Supporting development and validation of Infectious Disease Dx tests.</title>
        <authorList>
            <person name="Minogue T."/>
            <person name="Wolcott M."/>
            <person name="Wasieloski L."/>
            <person name="Aguilar W."/>
            <person name="Moore D."/>
            <person name="Jaissle J."/>
            <person name="Tallon L."/>
            <person name="Sadzewicz L."/>
            <person name="Zhao X."/>
            <person name="Boylan J."/>
            <person name="Ott S."/>
            <person name="Bowen H."/>
            <person name="Vavikolanu K."/>
            <person name="Mehta A."/>
            <person name="Aluvathingal J."/>
            <person name="Nadendla S."/>
            <person name="Yan Y."/>
            <person name="Sichtig H."/>
        </authorList>
    </citation>
    <scope>NUCLEOTIDE SEQUENCE [LARGE SCALE GENOMIC DNA]</scope>
    <source>
        <strain evidence="4 5">FDAARGOS_1272</strain>
    </source>
</reference>
<dbReference type="SUPFAM" id="SSF63829">
    <property type="entry name" value="Calcium-dependent phosphotriesterase"/>
    <property type="match status" value="1"/>
</dbReference>
<gene>
    <name evidence="4" type="ORF">I6K02_27220</name>
</gene>
<feature type="chain" id="PRO_5034955844" evidence="3">
    <location>
        <begin position="37"/>
        <end position="407"/>
    </location>
</feature>
<protein>
    <submittedName>
        <fullName evidence="4">SMP-30/gluconolactonase/LRE family protein</fullName>
    </submittedName>
</protein>
<dbReference type="GeneID" id="93131136"/>
<dbReference type="InterPro" id="IPR011042">
    <property type="entry name" value="6-blade_b-propeller_TolB-like"/>
</dbReference>